<comment type="similarity">
    <text evidence="2 14 16">Belongs to the TonB-dependent receptor family.</text>
</comment>
<dbReference type="SUPFAM" id="SSF56935">
    <property type="entry name" value="Porins"/>
    <property type="match status" value="1"/>
</dbReference>
<dbReference type="CDD" id="cd01347">
    <property type="entry name" value="ligand_gated_channel"/>
    <property type="match status" value="1"/>
</dbReference>
<keyword evidence="12" id="KW-0675">Receptor</keyword>
<keyword evidence="7 17" id="KW-0732">Signal</keyword>
<evidence type="ECO:0000256" key="7">
    <source>
        <dbReference type="ARBA" id="ARBA00022729"/>
    </source>
</evidence>
<dbReference type="InterPro" id="IPR012910">
    <property type="entry name" value="Plug_dom"/>
</dbReference>
<keyword evidence="9" id="KW-0406">Ion transport</keyword>
<dbReference type="InterPro" id="IPR011662">
    <property type="entry name" value="Secretin/TonB_short_N"/>
</dbReference>
<gene>
    <name evidence="19" type="ORF">SAMN05216177_102584</name>
</gene>
<evidence type="ECO:0000256" key="4">
    <source>
        <dbReference type="ARBA" id="ARBA00022452"/>
    </source>
</evidence>
<dbReference type="InterPro" id="IPR039426">
    <property type="entry name" value="TonB-dep_rcpt-like"/>
</dbReference>
<reference evidence="20" key="1">
    <citation type="submission" date="2016-10" db="EMBL/GenBank/DDBJ databases">
        <authorList>
            <person name="Varghese N."/>
            <person name="Submissions S."/>
        </authorList>
    </citation>
    <scope>NUCLEOTIDE SEQUENCE [LARGE SCALE GENOMIC DNA]</scope>
    <source>
        <strain evidence="20">JCM 15604</strain>
    </source>
</reference>
<keyword evidence="6 14" id="KW-0812">Transmembrane</keyword>
<dbReference type="Gene3D" id="2.170.130.10">
    <property type="entry name" value="TonB-dependent receptor, plug domain"/>
    <property type="match status" value="1"/>
</dbReference>
<dbReference type="Pfam" id="PF07715">
    <property type="entry name" value="Plug"/>
    <property type="match status" value="1"/>
</dbReference>
<dbReference type="Pfam" id="PF00593">
    <property type="entry name" value="TonB_dep_Rec_b-barrel"/>
    <property type="match status" value="1"/>
</dbReference>
<keyword evidence="20" id="KW-1185">Reference proteome</keyword>
<dbReference type="Proteomes" id="UP000182025">
    <property type="component" value="Unassembled WGS sequence"/>
</dbReference>
<protein>
    <submittedName>
        <fullName evidence="19">Iron complex outermembrane recepter protein</fullName>
    </submittedName>
</protein>
<evidence type="ECO:0000256" key="13">
    <source>
        <dbReference type="ARBA" id="ARBA00023237"/>
    </source>
</evidence>
<evidence type="ECO:0000256" key="1">
    <source>
        <dbReference type="ARBA" id="ARBA00004571"/>
    </source>
</evidence>
<dbReference type="Gene3D" id="2.40.170.20">
    <property type="entry name" value="TonB-dependent receptor, beta-barrel domain"/>
    <property type="match status" value="1"/>
</dbReference>
<dbReference type="GO" id="GO:0015891">
    <property type="term" value="P:siderophore transport"/>
    <property type="evidence" value="ECO:0007669"/>
    <property type="project" value="InterPro"/>
</dbReference>
<dbReference type="EMBL" id="FOXK01000002">
    <property type="protein sequence ID" value="SFP40409.1"/>
    <property type="molecule type" value="Genomic_DNA"/>
</dbReference>
<evidence type="ECO:0000256" key="6">
    <source>
        <dbReference type="ARBA" id="ARBA00022692"/>
    </source>
</evidence>
<organism evidence="19 20">
    <name type="scientific">Ectopseudomonas toyotomiensis</name>
    <dbReference type="NCBI Taxonomy" id="554344"/>
    <lineage>
        <taxon>Bacteria</taxon>
        <taxon>Pseudomonadati</taxon>
        <taxon>Pseudomonadota</taxon>
        <taxon>Gammaproteobacteria</taxon>
        <taxon>Pseudomonadales</taxon>
        <taxon>Pseudomonadaceae</taxon>
        <taxon>Ectopseudomonas</taxon>
    </lineage>
</organism>
<dbReference type="Gene3D" id="3.55.50.30">
    <property type="match status" value="1"/>
</dbReference>
<proteinExistence type="inferred from homology"/>
<dbReference type="InterPro" id="IPR036942">
    <property type="entry name" value="Beta-barrel_TonB_sf"/>
</dbReference>
<dbReference type="SMART" id="SM00965">
    <property type="entry name" value="STN"/>
    <property type="match status" value="1"/>
</dbReference>
<keyword evidence="8" id="KW-0408">Iron</keyword>
<dbReference type="GO" id="GO:0038023">
    <property type="term" value="F:signaling receptor activity"/>
    <property type="evidence" value="ECO:0007669"/>
    <property type="project" value="InterPro"/>
</dbReference>
<evidence type="ECO:0000256" key="10">
    <source>
        <dbReference type="ARBA" id="ARBA00023077"/>
    </source>
</evidence>
<dbReference type="GO" id="GO:0009279">
    <property type="term" value="C:cell outer membrane"/>
    <property type="evidence" value="ECO:0007669"/>
    <property type="project" value="UniProtKB-SubCell"/>
</dbReference>
<evidence type="ECO:0000256" key="5">
    <source>
        <dbReference type="ARBA" id="ARBA00022496"/>
    </source>
</evidence>
<evidence type="ECO:0000256" key="14">
    <source>
        <dbReference type="PROSITE-ProRule" id="PRU01360"/>
    </source>
</evidence>
<accession>A0A1I5Q2I7</accession>
<evidence type="ECO:0000256" key="12">
    <source>
        <dbReference type="ARBA" id="ARBA00023170"/>
    </source>
</evidence>
<evidence type="ECO:0000256" key="3">
    <source>
        <dbReference type="ARBA" id="ARBA00022448"/>
    </source>
</evidence>
<dbReference type="InterPro" id="IPR010105">
    <property type="entry name" value="TonB_sidphr_rcpt"/>
</dbReference>
<dbReference type="InterPro" id="IPR000531">
    <property type="entry name" value="Beta-barrel_TonB"/>
</dbReference>
<dbReference type="GO" id="GO:0015344">
    <property type="term" value="F:siderophore uptake transmembrane transporter activity"/>
    <property type="evidence" value="ECO:0007669"/>
    <property type="project" value="TreeGrafter"/>
</dbReference>
<keyword evidence="10 16" id="KW-0798">TonB box</keyword>
<dbReference type="PANTHER" id="PTHR32552:SF82">
    <property type="entry name" value="FCUA PROTEIN"/>
    <property type="match status" value="1"/>
</dbReference>
<evidence type="ECO:0000256" key="2">
    <source>
        <dbReference type="ARBA" id="ARBA00009810"/>
    </source>
</evidence>
<feature type="domain" description="Secretin/TonB short N-terminal" evidence="18">
    <location>
        <begin position="47"/>
        <end position="99"/>
    </location>
</feature>
<evidence type="ECO:0000256" key="16">
    <source>
        <dbReference type="RuleBase" id="RU003357"/>
    </source>
</evidence>
<feature type="signal peptide" evidence="17">
    <location>
        <begin position="1"/>
        <end position="24"/>
    </location>
</feature>
<dbReference type="Pfam" id="PF07660">
    <property type="entry name" value="STN"/>
    <property type="match status" value="1"/>
</dbReference>
<feature type="chain" id="PRO_5015065995" evidence="17">
    <location>
        <begin position="25"/>
        <end position="803"/>
    </location>
</feature>
<dbReference type="PROSITE" id="PS52016">
    <property type="entry name" value="TONB_DEPENDENT_REC_3"/>
    <property type="match status" value="1"/>
</dbReference>
<evidence type="ECO:0000256" key="11">
    <source>
        <dbReference type="ARBA" id="ARBA00023136"/>
    </source>
</evidence>
<dbReference type="RefSeq" id="WP_074913907.1">
    <property type="nucleotide sequence ID" value="NZ_FOXK01000002.1"/>
</dbReference>
<evidence type="ECO:0000256" key="9">
    <source>
        <dbReference type="ARBA" id="ARBA00023065"/>
    </source>
</evidence>
<dbReference type="PANTHER" id="PTHR32552">
    <property type="entry name" value="FERRICHROME IRON RECEPTOR-RELATED"/>
    <property type="match status" value="1"/>
</dbReference>
<dbReference type="OrthoDB" id="8732650at2"/>
<keyword evidence="3 14" id="KW-0813">Transport</keyword>
<evidence type="ECO:0000256" key="15">
    <source>
        <dbReference type="PROSITE-ProRule" id="PRU10144"/>
    </source>
</evidence>
<evidence type="ECO:0000256" key="17">
    <source>
        <dbReference type="SAM" id="SignalP"/>
    </source>
</evidence>
<sequence length="803" mass="86210">MRSIPFLPTLIALSLGLTAAQVQAVELDIPAQPLDSALTDFAEQAGIRLLYDASLTRGVSGRQALKGDYSVGEGLQQLLQGSGLTFSIGADGTVTLIPRPDNSDVLELGATTVSGQLDGRRDLPAIYAGGQVARGANIGLLGNQDMQDVPFAFSSYTSELIETRQAQTLADVLASDPGVRQSYGFGNFSQVFVVRGFQLYSDDIAFNGLYGILPRQIISTESVERVEVFKGANAFINGVAPGGSGVGGAINVVSKRAEDTPTRSFTLDYANDSRVGGHLDLGRRFGEDNRFGVRVNLAQREGETAVDDEHSRFSLATVALDYRGERLRLAADLGYQKQRVNEGRSVVYLTTESNTTVTSTLNGKVPSVPDSKHNYAQPWSWSQLEDSYGMFSAEYDLSPSWTAYLIGGGKYTRENGVYASNYVYGADGAARIGRLYSPLDQETLSLATGLRGELQTGPVSHKVNLAANGIWQEKRNAFESTTAGNRGHGNLYEGLPVPVPTASLPSGDLHDPDTTAKVQNKSLAISDTLGFVDDRVLLTLGLRRQTIGADAWSAASGARTSNYQDSITTPAYGLVIKPTEYLSLYANRVESLQQGPTAPNAANNRGTMFAPYRSKQTEVGVKLDWGRFGGNLSVFRIEQPQGVLDGRGNYGVDAEQRNRGIELSLFGEPLSGLRLLGGATWTEAELRGTAGGVNDGNQAVGVPEFQFNVSADWDVPGVPGLSLNGLLLRTGGQYVDTANDYSIPAWTRVDLGARYKTRLDQRAVTFNAIVENVADENYWASANGGYLTQGAPRTFKVSATVDF</sequence>
<dbReference type="InterPro" id="IPR010917">
    <property type="entry name" value="TonB_rcpt_CS"/>
</dbReference>
<keyword evidence="5" id="KW-0410">Iron transport</keyword>
<evidence type="ECO:0000313" key="19">
    <source>
        <dbReference type="EMBL" id="SFP40409.1"/>
    </source>
</evidence>
<evidence type="ECO:0000259" key="18">
    <source>
        <dbReference type="SMART" id="SM00965"/>
    </source>
</evidence>
<keyword evidence="11 14" id="KW-0472">Membrane</keyword>
<feature type="short sequence motif" description="TonB C-terminal box" evidence="15">
    <location>
        <begin position="786"/>
        <end position="803"/>
    </location>
</feature>
<evidence type="ECO:0000313" key="20">
    <source>
        <dbReference type="Proteomes" id="UP000182025"/>
    </source>
</evidence>
<evidence type="ECO:0000256" key="8">
    <source>
        <dbReference type="ARBA" id="ARBA00023004"/>
    </source>
</evidence>
<comment type="subcellular location">
    <subcellularLocation>
        <location evidence="1 14">Cell outer membrane</location>
        <topology evidence="1 14">Multi-pass membrane protein</topology>
    </subcellularLocation>
</comment>
<keyword evidence="13 14" id="KW-0998">Cell outer membrane</keyword>
<dbReference type="InterPro" id="IPR037066">
    <property type="entry name" value="Plug_dom_sf"/>
</dbReference>
<keyword evidence="4 14" id="KW-1134">Transmembrane beta strand</keyword>
<dbReference type="PROSITE" id="PS01156">
    <property type="entry name" value="TONB_DEPENDENT_REC_2"/>
    <property type="match status" value="1"/>
</dbReference>
<dbReference type="NCBIfam" id="TIGR01783">
    <property type="entry name" value="TonB-siderophor"/>
    <property type="match status" value="1"/>
</dbReference>
<dbReference type="AlphaFoldDB" id="A0A1I5Q2I7"/>
<name>A0A1I5Q2I7_9GAMM</name>